<proteinExistence type="predicted"/>
<dbReference type="AlphaFoldDB" id="A0A4Q4TQ18"/>
<name>A0A4Q4TQ18_9PEZI</name>
<dbReference type="Proteomes" id="UP000293360">
    <property type="component" value="Unassembled WGS sequence"/>
</dbReference>
<protein>
    <submittedName>
        <fullName evidence="2">Uncharacterized protein</fullName>
    </submittedName>
</protein>
<gene>
    <name evidence="2" type="ORF">DL764_002452</name>
</gene>
<sequence length="231" mass="24399">MRLNSNTVSSLPLVAAGLGLIGKCRLVAAQSAYSDPAFRSENYGGPDTTLPASKSSNSGPVDGWAWNIRVRADIPINQTKVTNYEEDLLSRYFTGTEISFKFSSSGDMDPSVVVYNATDINDSTRTGPDSWSDGKHLALRYGGAAGAGGDNGFYDETGSLAWPFMVVWGPKYRNAVPTSQLTCIRAANATDGSQAPGIDGAGGDEGSGGFLKRPPTVILVSIFAAIWTNLM</sequence>
<evidence type="ECO:0000313" key="2">
    <source>
        <dbReference type="EMBL" id="RYP07523.1"/>
    </source>
</evidence>
<dbReference type="EMBL" id="QJNU01000094">
    <property type="protein sequence ID" value="RYP07523.1"/>
    <property type="molecule type" value="Genomic_DNA"/>
</dbReference>
<dbReference type="OrthoDB" id="4526039at2759"/>
<evidence type="ECO:0000313" key="3">
    <source>
        <dbReference type="Proteomes" id="UP000293360"/>
    </source>
</evidence>
<organism evidence="2 3">
    <name type="scientific">Monosporascus ibericus</name>
    <dbReference type="NCBI Taxonomy" id="155417"/>
    <lineage>
        <taxon>Eukaryota</taxon>
        <taxon>Fungi</taxon>
        <taxon>Dikarya</taxon>
        <taxon>Ascomycota</taxon>
        <taxon>Pezizomycotina</taxon>
        <taxon>Sordariomycetes</taxon>
        <taxon>Xylariomycetidae</taxon>
        <taxon>Xylariales</taxon>
        <taxon>Xylariales incertae sedis</taxon>
        <taxon>Monosporascus</taxon>
    </lineage>
</organism>
<reference evidence="2 3" key="1">
    <citation type="submission" date="2018-06" db="EMBL/GenBank/DDBJ databases">
        <title>Complete Genomes of Monosporascus.</title>
        <authorList>
            <person name="Robinson A.J."/>
            <person name="Natvig D.O."/>
        </authorList>
    </citation>
    <scope>NUCLEOTIDE SEQUENCE [LARGE SCALE GENOMIC DNA]</scope>
    <source>
        <strain evidence="2 3">CBS 110550</strain>
    </source>
</reference>
<accession>A0A4Q4TQ18</accession>
<evidence type="ECO:0000256" key="1">
    <source>
        <dbReference type="SAM" id="MobiDB-lite"/>
    </source>
</evidence>
<dbReference type="STRING" id="155417.A0A4Q4TQ18"/>
<keyword evidence="3" id="KW-1185">Reference proteome</keyword>
<comment type="caution">
    <text evidence="2">The sequence shown here is derived from an EMBL/GenBank/DDBJ whole genome shotgun (WGS) entry which is preliminary data.</text>
</comment>
<feature type="region of interest" description="Disordered" evidence="1">
    <location>
        <begin position="38"/>
        <end position="58"/>
    </location>
</feature>